<comment type="caution">
    <text evidence="1">The sequence shown here is derived from an EMBL/GenBank/DDBJ whole genome shotgun (WGS) entry which is preliminary data.</text>
</comment>
<dbReference type="RefSeq" id="WP_189620764.1">
    <property type="nucleotide sequence ID" value="NZ_BMZA01000004.1"/>
</dbReference>
<reference evidence="1" key="2">
    <citation type="submission" date="2020-09" db="EMBL/GenBank/DDBJ databases">
        <authorList>
            <person name="Sun Q."/>
            <person name="Kim S."/>
        </authorList>
    </citation>
    <scope>NUCLEOTIDE SEQUENCE</scope>
    <source>
        <strain evidence="1">KCTC 32255</strain>
    </source>
</reference>
<keyword evidence="2" id="KW-1185">Reference proteome</keyword>
<sequence>MAYPRGYEWLAGKTPLPRLISEALALHGTFEAPGPADNPVILAWAREVGKDVAAVYGHDSVPWCGLFVAVCCKRAGKPVISGPLWAANWAKFGQPSLVPSLGDVLVFRRDGGGHVGFYIAEDATAYHVLGGNQGDKVCITRILKSRLVTARRPIWEVGQPTSVRPYRVAIAGALSVNEA</sequence>
<proteinExistence type="predicted"/>
<name>A0A918PE43_9SPHN</name>
<accession>A0A918PE43</accession>
<dbReference type="NCBIfam" id="TIGR02594">
    <property type="entry name" value="TIGR02594 family protein"/>
    <property type="match status" value="1"/>
</dbReference>
<dbReference type="EMBL" id="BMZA01000004">
    <property type="protein sequence ID" value="GGZ02676.1"/>
    <property type="molecule type" value="Genomic_DNA"/>
</dbReference>
<dbReference type="AlphaFoldDB" id="A0A918PE43"/>
<evidence type="ECO:0008006" key="3">
    <source>
        <dbReference type="Google" id="ProtNLM"/>
    </source>
</evidence>
<gene>
    <name evidence="1" type="ORF">GCM10011614_17190</name>
</gene>
<evidence type="ECO:0000313" key="1">
    <source>
        <dbReference type="EMBL" id="GGZ02676.1"/>
    </source>
</evidence>
<dbReference type="Proteomes" id="UP000648075">
    <property type="component" value="Unassembled WGS sequence"/>
</dbReference>
<evidence type="ECO:0000313" key="2">
    <source>
        <dbReference type="Proteomes" id="UP000648075"/>
    </source>
</evidence>
<protein>
    <recommendedName>
        <fullName evidence="3">TIGR02594 family protein</fullName>
    </recommendedName>
</protein>
<reference evidence="1" key="1">
    <citation type="journal article" date="2014" name="Int. J. Syst. Evol. Microbiol.">
        <title>Complete genome sequence of Corynebacterium casei LMG S-19264T (=DSM 44701T), isolated from a smear-ripened cheese.</title>
        <authorList>
            <consortium name="US DOE Joint Genome Institute (JGI-PGF)"/>
            <person name="Walter F."/>
            <person name="Albersmeier A."/>
            <person name="Kalinowski J."/>
            <person name="Ruckert C."/>
        </authorList>
    </citation>
    <scope>NUCLEOTIDE SEQUENCE</scope>
    <source>
        <strain evidence="1">KCTC 32255</strain>
    </source>
</reference>
<dbReference type="InterPro" id="IPR013423">
    <property type="entry name" value="CHP02594"/>
</dbReference>
<organism evidence="1 2">
    <name type="scientific">Novosphingobium colocasiae</name>
    <dbReference type="NCBI Taxonomy" id="1256513"/>
    <lineage>
        <taxon>Bacteria</taxon>
        <taxon>Pseudomonadati</taxon>
        <taxon>Pseudomonadota</taxon>
        <taxon>Alphaproteobacteria</taxon>
        <taxon>Sphingomonadales</taxon>
        <taxon>Sphingomonadaceae</taxon>
        <taxon>Novosphingobium</taxon>
    </lineage>
</organism>